<accession>A0A224Y531</accession>
<keyword evidence="1" id="KW-0472">Membrane</keyword>
<name>A0A224Y531_9HEMI</name>
<feature type="transmembrane region" description="Helical" evidence="1">
    <location>
        <begin position="58"/>
        <end position="77"/>
    </location>
</feature>
<feature type="transmembrane region" description="Helical" evidence="1">
    <location>
        <begin position="29"/>
        <end position="46"/>
    </location>
</feature>
<evidence type="ECO:0000313" key="2">
    <source>
        <dbReference type="EMBL" id="JAW15599.1"/>
    </source>
</evidence>
<keyword evidence="1" id="KW-0812">Transmembrane</keyword>
<keyword evidence="1" id="KW-1133">Transmembrane helix</keyword>
<organism evidence="2">
    <name type="scientific">Panstrongylus lignarius</name>
    <dbReference type="NCBI Taxonomy" id="156445"/>
    <lineage>
        <taxon>Eukaryota</taxon>
        <taxon>Metazoa</taxon>
        <taxon>Ecdysozoa</taxon>
        <taxon>Arthropoda</taxon>
        <taxon>Hexapoda</taxon>
        <taxon>Insecta</taxon>
        <taxon>Pterygota</taxon>
        <taxon>Neoptera</taxon>
        <taxon>Paraneoptera</taxon>
        <taxon>Hemiptera</taxon>
        <taxon>Heteroptera</taxon>
        <taxon>Panheteroptera</taxon>
        <taxon>Cimicomorpha</taxon>
        <taxon>Reduviidae</taxon>
        <taxon>Triatominae</taxon>
        <taxon>Panstrongylus</taxon>
    </lineage>
</organism>
<dbReference type="EMBL" id="GFTR01000827">
    <property type="protein sequence ID" value="JAW15599.1"/>
    <property type="molecule type" value="Transcribed_RNA"/>
</dbReference>
<proteinExistence type="predicted"/>
<dbReference type="AlphaFoldDB" id="A0A224Y531"/>
<sequence length="79" mass="8686">MILLLSAALRSCSFFSSSAAFFLNRRRSFFFLSGVIKPFFAFLALEASSMRFRTSARFLSISACFAFFASSSAIVVGCP</sequence>
<evidence type="ECO:0000256" key="1">
    <source>
        <dbReference type="SAM" id="Phobius"/>
    </source>
</evidence>
<protein>
    <submittedName>
        <fullName evidence="2">Uncharacterized protein</fullName>
    </submittedName>
</protein>
<reference evidence="2" key="1">
    <citation type="journal article" date="2018" name="PLoS Negl. Trop. Dis.">
        <title>An insight into the salivary gland and fat body transcriptome of Panstrongylus lignarius (Hemiptera: Heteroptera), the main vector of Chagas disease in Peru.</title>
        <authorList>
            <person name="Nevoa J.C."/>
            <person name="Mendes M.T."/>
            <person name="da Silva M.V."/>
            <person name="Soares S.C."/>
            <person name="Oliveira C.J.F."/>
            <person name="Ribeiro J.M.C."/>
        </authorList>
    </citation>
    <scope>NUCLEOTIDE SEQUENCE</scope>
</reference>